<organism evidence="4 5">
    <name type="scientific">Favolaschia claudopus</name>
    <dbReference type="NCBI Taxonomy" id="2862362"/>
    <lineage>
        <taxon>Eukaryota</taxon>
        <taxon>Fungi</taxon>
        <taxon>Dikarya</taxon>
        <taxon>Basidiomycota</taxon>
        <taxon>Agaricomycotina</taxon>
        <taxon>Agaricomycetes</taxon>
        <taxon>Agaricomycetidae</taxon>
        <taxon>Agaricales</taxon>
        <taxon>Marasmiineae</taxon>
        <taxon>Mycenaceae</taxon>
        <taxon>Favolaschia</taxon>
    </lineage>
</organism>
<dbReference type="Pfam" id="PF00561">
    <property type="entry name" value="Abhydrolase_1"/>
    <property type="match status" value="1"/>
</dbReference>
<gene>
    <name evidence="4" type="ORF">R3P38DRAFT_3314981</name>
</gene>
<dbReference type="InterPro" id="IPR000639">
    <property type="entry name" value="Epox_hydrolase-like"/>
</dbReference>
<dbReference type="PANTHER" id="PTHR43329">
    <property type="entry name" value="EPOXIDE HYDROLASE"/>
    <property type="match status" value="1"/>
</dbReference>
<protein>
    <submittedName>
        <fullName evidence="4">Epoxide hydrolase</fullName>
    </submittedName>
</protein>
<keyword evidence="5" id="KW-1185">Reference proteome</keyword>
<evidence type="ECO:0000256" key="2">
    <source>
        <dbReference type="ARBA" id="ARBA00038334"/>
    </source>
</evidence>
<evidence type="ECO:0000313" key="5">
    <source>
        <dbReference type="Proteomes" id="UP001362999"/>
    </source>
</evidence>
<dbReference type="Gene3D" id="3.40.50.1820">
    <property type="entry name" value="alpha/beta hydrolase"/>
    <property type="match status" value="1"/>
</dbReference>
<accession>A0AAW0BPP4</accession>
<evidence type="ECO:0000259" key="3">
    <source>
        <dbReference type="Pfam" id="PF00561"/>
    </source>
</evidence>
<sequence length="326" mass="36708">MDEKNYKQVKTKRGLNYSYYFSAPSSSDKPTLFFSHGFPSASFLWRKQVPFFEQLGYGIIVPDHLGYGGTDKPTDTKFYGGRGLAEDQVDILDAENVKQVIAIAHDWGSYAVSCILHYFPQRVSAVAFLAVGYRPADGAVNPITQPEFFRNTLGVDLLAYQRFFVEPDAAAIIEKNIDSFINLLYPETPEVWKSHLSVDGATRAWIASNRITPLPSYVSEEDKDRLRKSLLSGGLGGPLCWYKQQIDESNLAEADKLPASARDIHHPVLYIAFTKDFVALPIVMDKTHEKYIKGPLTRKEVAGDHWALMSHPKEVNEISKEWLEGL</sequence>
<evidence type="ECO:0000256" key="1">
    <source>
        <dbReference type="ARBA" id="ARBA00022801"/>
    </source>
</evidence>
<evidence type="ECO:0000313" key="4">
    <source>
        <dbReference type="EMBL" id="KAK7028516.1"/>
    </source>
</evidence>
<keyword evidence="1 4" id="KW-0378">Hydrolase</keyword>
<proteinExistence type="inferred from homology"/>
<name>A0AAW0BPP4_9AGAR</name>
<dbReference type="InterPro" id="IPR000073">
    <property type="entry name" value="AB_hydrolase_1"/>
</dbReference>
<comment type="similarity">
    <text evidence="2">Belongs to the AB hydrolase superfamily. Epoxide hydrolase family.</text>
</comment>
<dbReference type="SUPFAM" id="SSF53474">
    <property type="entry name" value="alpha/beta-Hydrolases"/>
    <property type="match status" value="1"/>
</dbReference>
<reference evidence="4 5" key="1">
    <citation type="journal article" date="2024" name="J Genomics">
        <title>Draft genome sequencing and assembly of Favolaschia claudopus CIRM-BRFM 2984 isolated from oak limbs.</title>
        <authorList>
            <person name="Navarro D."/>
            <person name="Drula E."/>
            <person name="Chaduli D."/>
            <person name="Cazenave R."/>
            <person name="Ahrendt S."/>
            <person name="Wang J."/>
            <person name="Lipzen A."/>
            <person name="Daum C."/>
            <person name="Barry K."/>
            <person name="Grigoriev I.V."/>
            <person name="Favel A."/>
            <person name="Rosso M.N."/>
            <person name="Martin F."/>
        </authorList>
    </citation>
    <scope>NUCLEOTIDE SEQUENCE [LARGE SCALE GENOMIC DNA]</scope>
    <source>
        <strain evidence="4 5">CIRM-BRFM 2984</strain>
    </source>
</reference>
<dbReference type="AlphaFoldDB" id="A0AAW0BPP4"/>
<dbReference type="Proteomes" id="UP001362999">
    <property type="component" value="Unassembled WGS sequence"/>
</dbReference>
<comment type="caution">
    <text evidence="4">The sequence shown here is derived from an EMBL/GenBank/DDBJ whole genome shotgun (WGS) entry which is preliminary data.</text>
</comment>
<feature type="domain" description="AB hydrolase-1" evidence="3">
    <location>
        <begin position="30"/>
        <end position="312"/>
    </location>
</feature>
<dbReference type="InterPro" id="IPR029058">
    <property type="entry name" value="AB_hydrolase_fold"/>
</dbReference>
<dbReference type="GO" id="GO:0016787">
    <property type="term" value="F:hydrolase activity"/>
    <property type="evidence" value="ECO:0007669"/>
    <property type="project" value="UniProtKB-KW"/>
</dbReference>
<dbReference type="EMBL" id="JAWWNJ010000028">
    <property type="protein sequence ID" value="KAK7028516.1"/>
    <property type="molecule type" value="Genomic_DNA"/>
</dbReference>
<dbReference type="PRINTS" id="PR00412">
    <property type="entry name" value="EPOXHYDRLASE"/>
</dbReference>